<feature type="transmembrane region" description="Helical" evidence="1">
    <location>
        <begin position="174"/>
        <end position="199"/>
    </location>
</feature>
<reference evidence="2 5" key="2">
    <citation type="submission" date="2020-08" db="EMBL/GenBank/DDBJ databases">
        <title>Genomic Encyclopedia of Type Strains, Phase IV (KMG-IV): sequencing the most valuable type-strain genomes for metagenomic binning, comparative biology and taxonomic classification.</title>
        <authorList>
            <person name="Goeker M."/>
        </authorList>
    </citation>
    <scope>NUCLEOTIDE SEQUENCE [LARGE SCALE GENOMIC DNA]</scope>
    <source>
        <strain evidence="2 5">DSM 105434</strain>
    </source>
</reference>
<dbReference type="EMBL" id="JACHFV010000008">
    <property type="protein sequence ID" value="MBB5295642.1"/>
    <property type="molecule type" value="Genomic_DNA"/>
</dbReference>
<gene>
    <name evidence="3" type="ORF">FCS05_02270</name>
    <name evidence="2" type="ORF">HNQ10_002481</name>
</gene>
<accession>A0AAJ5FAB5</accession>
<dbReference type="AlphaFoldDB" id="A0AAJ5FAB5"/>
<evidence type="ECO:0000256" key="1">
    <source>
        <dbReference type="SAM" id="Phobius"/>
    </source>
</evidence>
<dbReference type="InterPro" id="IPR025333">
    <property type="entry name" value="DUF4239"/>
</dbReference>
<keyword evidence="5" id="KW-1185">Reference proteome</keyword>
<comment type="caution">
    <text evidence="3">The sequence shown here is derived from an EMBL/GenBank/DDBJ whole genome shotgun (WGS) entry which is preliminary data.</text>
</comment>
<reference evidence="3 4" key="1">
    <citation type="submission" date="2019-04" db="EMBL/GenBank/DDBJ databases">
        <title>Deinococcus metalilatus MA1002 mutant No.5.</title>
        <authorList>
            <person name="Park W."/>
            <person name="Park C."/>
        </authorList>
    </citation>
    <scope>NUCLEOTIDE SEQUENCE [LARGE SCALE GENOMIC DNA]</scope>
    <source>
        <strain evidence="3 4">MA1002-m5</strain>
    </source>
</reference>
<organism evidence="3 4">
    <name type="scientific">Deinococcus metallilatus</name>
    <dbReference type="NCBI Taxonomy" id="1211322"/>
    <lineage>
        <taxon>Bacteria</taxon>
        <taxon>Thermotogati</taxon>
        <taxon>Deinococcota</taxon>
        <taxon>Deinococci</taxon>
        <taxon>Deinococcales</taxon>
        <taxon>Deinococcaceae</taxon>
        <taxon>Deinococcus</taxon>
    </lineage>
</organism>
<sequence length="258" mass="28723">MVWLGEGLFVALAVALALGGMLLVRRSVQLSVLEEHREVAGFIYAIIGVVYAVLLAFVVALLWQEQQEARVRVEQEANAIASLYRGAQAFPPAFQTELKGELRAYTEAVLRVEWPEMSVGQTSLETWGRYNRLWQTYLGFRPRNAYESFWYTQALTNLYTLGDARRLRLLSGRIHLPGLMWGVLWGGGVITIAFAYFFGVRNVRSQALMVAALSATIALILFLAMALDRSFTGAIQVGPEAFEQVLFILNNSASSTPP</sequence>
<dbReference type="Pfam" id="PF14023">
    <property type="entry name" value="Bestrophin-like"/>
    <property type="match status" value="1"/>
</dbReference>
<evidence type="ECO:0000313" key="5">
    <source>
        <dbReference type="Proteomes" id="UP000536909"/>
    </source>
</evidence>
<dbReference type="Proteomes" id="UP000308000">
    <property type="component" value="Unassembled WGS sequence"/>
</dbReference>
<keyword evidence="1" id="KW-0812">Transmembrane</keyword>
<name>A0AAJ5FAB5_9DEIO</name>
<proteinExistence type="predicted"/>
<feature type="transmembrane region" description="Helical" evidence="1">
    <location>
        <begin position="205"/>
        <end position="227"/>
    </location>
</feature>
<feature type="transmembrane region" description="Helical" evidence="1">
    <location>
        <begin position="42"/>
        <end position="63"/>
    </location>
</feature>
<dbReference type="Proteomes" id="UP000536909">
    <property type="component" value="Unassembled WGS sequence"/>
</dbReference>
<dbReference type="EMBL" id="VBRC01000001">
    <property type="protein sequence ID" value="TLK32287.1"/>
    <property type="molecule type" value="Genomic_DNA"/>
</dbReference>
<evidence type="ECO:0000313" key="3">
    <source>
        <dbReference type="EMBL" id="TLK32287.1"/>
    </source>
</evidence>
<evidence type="ECO:0000313" key="4">
    <source>
        <dbReference type="Proteomes" id="UP000308000"/>
    </source>
</evidence>
<dbReference type="RefSeq" id="WP_138223713.1">
    <property type="nucleotide sequence ID" value="NZ_BSUI01000005.1"/>
</dbReference>
<keyword evidence="1" id="KW-1133">Transmembrane helix</keyword>
<evidence type="ECO:0000313" key="2">
    <source>
        <dbReference type="EMBL" id="MBB5295642.1"/>
    </source>
</evidence>
<keyword evidence="1" id="KW-0472">Membrane</keyword>
<protein>
    <submittedName>
        <fullName evidence="3">DUF4239 domain-containing protein</fullName>
    </submittedName>
</protein>